<reference evidence="3" key="1">
    <citation type="journal article" date="2021" name="G3 (Bethesda)">
        <title>Chromosome assembled and annotated genome sequence of Aspergillus flavus NRRL 3357.</title>
        <authorList>
            <person name="Skerker J.M."/>
            <person name="Pianalto K.M."/>
            <person name="Mondo S.J."/>
            <person name="Yang K."/>
            <person name="Arkin A.P."/>
            <person name="Keller N.P."/>
            <person name="Grigoriev I.V."/>
            <person name="Louise Glass N.L."/>
        </authorList>
    </citation>
    <scope>NUCLEOTIDE SEQUENCE [LARGE SCALE GENOMIC DNA]</scope>
    <source>
        <strain evidence="3">ATCC 200026 / FGSC A1120 / IAM 13836 / NRRL 3357 / JCM 12722 / SRRC 167</strain>
    </source>
</reference>
<dbReference type="VEuPathDB" id="FungiDB:AFLA_003043"/>
<dbReference type="VEuPathDB" id="FungiDB:F9C07_2101231"/>
<feature type="chain" id="PRO_5030505239" description="Cyanovirin-N domain-containing protein" evidence="1">
    <location>
        <begin position="19"/>
        <end position="179"/>
    </location>
</feature>
<protein>
    <recommendedName>
        <fullName evidence="4">Cyanovirin-N domain-containing protein</fullName>
    </recommendedName>
</protein>
<evidence type="ECO:0000313" key="3">
    <source>
        <dbReference type="Proteomes" id="UP000596276"/>
    </source>
</evidence>
<accession>A0A7U2MPU9</accession>
<dbReference type="EMBL" id="CP044619">
    <property type="protein sequence ID" value="QRD87290.1"/>
    <property type="molecule type" value="Genomic_DNA"/>
</dbReference>
<keyword evidence="3" id="KW-1185">Reference proteome</keyword>
<name>A0A7U2MPU9_ASPFN</name>
<evidence type="ECO:0000256" key="1">
    <source>
        <dbReference type="SAM" id="SignalP"/>
    </source>
</evidence>
<dbReference type="AlphaFoldDB" id="A0A7U2MPU9"/>
<evidence type="ECO:0000313" key="2">
    <source>
        <dbReference type="EMBL" id="QRD87290.1"/>
    </source>
</evidence>
<feature type="signal peptide" evidence="1">
    <location>
        <begin position="1"/>
        <end position="18"/>
    </location>
</feature>
<gene>
    <name evidence="2" type="ORF">F9C07_2101231</name>
</gene>
<organism evidence="2 3">
    <name type="scientific">Aspergillus flavus (strain ATCC 200026 / FGSC A1120 / IAM 13836 / NRRL 3357 / JCM 12722 / SRRC 167)</name>
    <dbReference type="NCBI Taxonomy" id="332952"/>
    <lineage>
        <taxon>Eukaryota</taxon>
        <taxon>Fungi</taxon>
        <taxon>Dikarya</taxon>
        <taxon>Ascomycota</taxon>
        <taxon>Pezizomycotina</taxon>
        <taxon>Eurotiomycetes</taxon>
        <taxon>Eurotiomycetidae</taxon>
        <taxon>Eurotiales</taxon>
        <taxon>Aspergillaceae</taxon>
        <taxon>Aspergillus</taxon>
        <taxon>Aspergillus subgen. Circumdati</taxon>
    </lineage>
</organism>
<dbReference type="Proteomes" id="UP000596276">
    <property type="component" value="Chromosome 1"/>
</dbReference>
<evidence type="ECO:0008006" key="4">
    <source>
        <dbReference type="Google" id="ProtNLM"/>
    </source>
</evidence>
<proteinExistence type="predicted"/>
<sequence>MYWPLLVVSSFLVPLAASQGNDTIVAKRGAPAFLGERKYMLDQCPELEIMGETGSRGQNRPPPQSLAFDCKNPDKPGKITTGALCLNKCLGWDKNTHQFISQKNGNGLMEWNGNCWACRFQRNEKGDNFSCLCANVPEPKRYHDIYSNVDMDRRTFNLDGVVELGNGGVLRCHGQYGYC</sequence>
<keyword evidence="1" id="KW-0732">Signal</keyword>